<reference evidence="1 2" key="1">
    <citation type="submission" date="2018-08" db="EMBL/GenBank/DDBJ databases">
        <title>Cellulomonas rhizosphaerae sp. nov., a novel actinomycete isolated from soil.</title>
        <authorList>
            <person name="Tian Y."/>
        </authorList>
    </citation>
    <scope>NUCLEOTIDE SEQUENCE [LARGE SCALE GENOMIC DNA]</scope>
    <source>
        <strain evidence="1 2">NEAU-TCZ24</strain>
    </source>
</reference>
<dbReference type="Pfam" id="PF19827">
    <property type="entry name" value="DUF6308"/>
    <property type="match status" value="1"/>
</dbReference>
<evidence type="ECO:0000313" key="2">
    <source>
        <dbReference type="Proteomes" id="UP000283374"/>
    </source>
</evidence>
<proteinExistence type="predicted"/>
<organism evidence="1 2">
    <name type="scientific">Cellulomonas rhizosphaerae</name>
    <dbReference type="NCBI Taxonomy" id="2293719"/>
    <lineage>
        <taxon>Bacteria</taxon>
        <taxon>Bacillati</taxon>
        <taxon>Actinomycetota</taxon>
        <taxon>Actinomycetes</taxon>
        <taxon>Micrococcales</taxon>
        <taxon>Cellulomonadaceae</taxon>
        <taxon>Cellulomonas</taxon>
    </lineage>
</organism>
<gene>
    <name evidence="1" type="ORF">D1825_13760</name>
</gene>
<dbReference type="EMBL" id="QWKP01000212">
    <property type="protein sequence ID" value="RHA38614.1"/>
    <property type="molecule type" value="Genomic_DNA"/>
</dbReference>
<accession>A0A413RJF0</accession>
<name>A0A413RJF0_9CELL</name>
<dbReference type="AlphaFoldDB" id="A0A413RJF0"/>
<dbReference type="InterPro" id="IPR046275">
    <property type="entry name" value="DUF6308"/>
</dbReference>
<protein>
    <submittedName>
        <fullName evidence="1">Uncharacterized protein</fullName>
    </submittedName>
</protein>
<evidence type="ECO:0000313" key="1">
    <source>
        <dbReference type="EMBL" id="RHA38614.1"/>
    </source>
</evidence>
<sequence>MLVLPPVLGPGREVEAVGLLTTYFETPYTGASFEDLGRPWSTPETLDRVDAVDIVAVSTLSVDVPAKASIAILGELAPEIRALLSDIPAERDLVDADDDLIGPGSATVRLWNLLRELPGMGPTKASKLIARKRPRLVPIYDSVVKKEFGLKDARGYWHAMRGALRADDRALAHRATELRAAAGLSELVTDLRVVDVVTWMSGTTSTTR</sequence>
<dbReference type="Proteomes" id="UP000283374">
    <property type="component" value="Unassembled WGS sequence"/>
</dbReference>
<comment type="caution">
    <text evidence="1">The sequence shown here is derived from an EMBL/GenBank/DDBJ whole genome shotgun (WGS) entry which is preliminary data.</text>
</comment>
<keyword evidence="2" id="KW-1185">Reference proteome</keyword>